<dbReference type="PANTHER" id="PTHR37224">
    <property type="entry name" value="OS02G0804400 PROTEIN"/>
    <property type="match status" value="1"/>
</dbReference>
<evidence type="ECO:0000256" key="1">
    <source>
        <dbReference type="SAM" id="MobiDB-lite"/>
    </source>
</evidence>
<evidence type="ECO:0000256" key="2">
    <source>
        <dbReference type="SAM" id="Phobius"/>
    </source>
</evidence>
<keyword evidence="2" id="KW-1133">Transmembrane helix</keyword>
<dbReference type="Proteomes" id="UP000298652">
    <property type="component" value="Chromosome 1"/>
</dbReference>
<dbReference type="OMA" id="DSSYLWT"/>
<reference evidence="3" key="1">
    <citation type="submission" date="2019-03" db="EMBL/GenBank/DDBJ databases">
        <title>WGS assembly of Setaria viridis.</title>
        <authorList>
            <person name="Huang P."/>
            <person name="Jenkins J."/>
            <person name="Grimwood J."/>
            <person name="Barry K."/>
            <person name="Healey A."/>
            <person name="Mamidi S."/>
            <person name="Sreedasyam A."/>
            <person name="Shu S."/>
            <person name="Feldman M."/>
            <person name="Wu J."/>
            <person name="Yu Y."/>
            <person name="Chen C."/>
            <person name="Johnson J."/>
            <person name="Rokhsar D."/>
            <person name="Baxter I."/>
            <person name="Schmutz J."/>
            <person name="Brutnell T."/>
            <person name="Kellogg E."/>
        </authorList>
    </citation>
    <scope>NUCLEOTIDE SEQUENCE [LARGE SCALE GENOMIC DNA]</scope>
</reference>
<feature type="region of interest" description="Disordered" evidence="1">
    <location>
        <begin position="46"/>
        <end position="83"/>
    </location>
</feature>
<proteinExistence type="predicted"/>
<feature type="region of interest" description="Disordered" evidence="1">
    <location>
        <begin position="1"/>
        <end position="25"/>
    </location>
</feature>
<feature type="compositionally biased region" description="Low complexity" evidence="1">
    <location>
        <begin position="1"/>
        <end position="19"/>
    </location>
</feature>
<accession>A0A4U6WIV2</accession>
<evidence type="ECO:0000313" key="3">
    <source>
        <dbReference type="EMBL" id="TKW42124.1"/>
    </source>
</evidence>
<name>A0A4U6WIV2_SETVI</name>
<keyword evidence="4" id="KW-1185">Reference proteome</keyword>
<dbReference type="AlphaFoldDB" id="A0A4U6WIV2"/>
<dbReference type="EMBL" id="CM016552">
    <property type="protein sequence ID" value="TKW42124.1"/>
    <property type="molecule type" value="Genomic_DNA"/>
</dbReference>
<gene>
    <name evidence="3" type="ORF">SEVIR_1G362900v2</name>
</gene>
<sequence>MAGARAVAVATPAAPPRAADPSTNLAPRRCSLYRVSCRQNPRVAAPVGLAATRSRGTRGPARLSSRDPAEAETDAGAGRIPKDDSSYLWTLGLGSVGGAAVIKYGSILLPDITRPNIVLALLMVSLPVVAALLILLKASSSED</sequence>
<feature type="transmembrane region" description="Helical" evidence="2">
    <location>
        <begin position="87"/>
        <end position="105"/>
    </location>
</feature>
<keyword evidence="2" id="KW-0812">Transmembrane</keyword>
<organism evidence="3 4">
    <name type="scientific">Setaria viridis</name>
    <name type="common">Green bristlegrass</name>
    <name type="synonym">Setaria italica subsp. viridis</name>
    <dbReference type="NCBI Taxonomy" id="4556"/>
    <lineage>
        <taxon>Eukaryota</taxon>
        <taxon>Viridiplantae</taxon>
        <taxon>Streptophyta</taxon>
        <taxon>Embryophyta</taxon>
        <taxon>Tracheophyta</taxon>
        <taxon>Spermatophyta</taxon>
        <taxon>Magnoliopsida</taxon>
        <taxon>Liliopsida</taxon>
        <taxon>Poales</taxon>
        <taxon>Poaceae</taxon>
        <taxon>PACMAD clade</taxon>
        <taxon>Panicoideae</taxon>
        <taxon>Panicodae</taxon>
        <taxon>Paniceae</taxon>
        <taxon>Cenchrinae</taxon>
        <taxon>Setaria</taxon>
    </lineage>
</organism>
<keyword evidence="2" id="KW-0472">Membrane</keyword>
<feature type="transmembrane region" description="Helical" evidence="2">
    <location>
        <begin position="117"/>
        <end position="136"/>
    </location>
</feature>
<dbReference type="Gramene" id="TKW42124">
    <property type="protein sequence ID" value="TKW42124"/>
    <property type="gene ID" value="SEVIR_1G362900v2"/>
</dbReference>
<evidence type="ECO:0000313" key="4">
    <source>
        <dbReference type="Proteomes" id="UP000298652"/>
    </source>
</evidence>
<protein>
    <submittedName>
        <fullName evidence="3">Uncharacterized protein</fullName>
    </submittedName>
</protein>